<proteinExistence type="predicted"/>
<dbReference type="eggNOG" id="COG2064">
    <property type="taxonomic scope" value="Bacteria"/>
</dbReference>
<evidence type="ECO:0000256" key="6">
    <source>
        <dbReference type="SAM" id="Phobius"/>
    </source>
</evidence>
<keyword evidence="4 6" id="KW-1133">Transmembrane helix</keyword>
<feature type="transmembrane region" description="Helical" evidence="6">
    <location>
        <begin position="97"/>
        <end position="118"/>
    </location>
</feature>
<evidence type="ECO:0000256" key="2">
    <source>
        <dbReference type="ARBA" id="ARBA00022475"/>
    </source>
</evidence>
<dbReference type="Pfam" id="PF00482">
    <property type="entry name" value="T2SSF"/>
    <property type="match status" value="1"/>
</dbReference>
<feature type="transmembrane region" description="Helical" evidence="6">
    <location>
        <begin position="6"/>
        <end position="27"/>
    </location>
</feature>
<evidence type="ECO:0000313" key="9">
    <source>
        <dbReference type="Proteomes" id="UP000000245"/>
    </source>
</evidence>
<dbReference type="InterPro" id="IPR018076">
    <property type="entry name" value="T2SS_GspF_dom"/>
</dbReference>
<name>A5G034_ACICJ</name>
<dbReference type="EMBL" id="CP000697">
    <property type="protein sequence ID" value="ABQ31216.1"/>
    <property type="molecule type" value="Genomic_DNA"/>
</dbReference>
<evidence type="ECO:0000259" key="7">
    <source>
        <dbReference type="Pfam" id="PF00482"/>
    </source>
</evidence>
<evidence type="ECO:0000313" key="8">
    <source>
        <dbReference type="EMBL" id="ABQ31216.1"/>
    </source>
</evidence>
<dbReference type="Proteomes" id="UP000000245">
    <property type="component" value="Chromosome"/>
</dbReference>
<gene>
    <name evidence="8" type="ordered locus">Acry_2016</name>
</gene>
<dbReference type="KEGG" id="acr:Acry_2016"/>
<feature type="domain" description="Type II secretion system protein GspF" evidence="7">
    <location>
        <begin position="168"/>
        <end position="295"/>
    </location>
</feature>
<dbReference type="GO" id="GO:0005886">
    <property type="term" value="C:plasma membrane"/>
    <property type="evidence" value="ECO:0007669"/>
    <property type="project" value="UniProtKB-SubCell"/>
</dbReference>
<dbReference type="AlphaFoldDB" id="A5G034"/>
<keyword evidence="5 6" id="KW-0472">Membrane</keyword>
<feature type="transmembrane region" description="Helical" evidence="6">
    <location>
        <begin position="130"/>
        <end position="149"/>
    </location>
</feature>
<reference evidence="8 9" key="1">
    <citation type="submission" date="2007-05" db="EMBL/GenBank/DDBJ databases">
        <title>Complete sequence of chromosome of Acidiphilium cryptum JF-5.</title>
        <authorList>
            <consortium name="US DOE Joint Genome Institute"/>
            <person name="Copeland A."/>
            <person name="Lucas S."/>
            <person name="Lapidus A."/>
            <person name="Barry K."/>
            <person name="Detter J.C."/>
            <person name="Glavina del Rio T."/>
            <person name="Hammon N."/>
            <person name="Israni S."/>
            <person name="Dalin E."/>
            <person name="Tice H."/>
            <person name="Pitluck S."/>
            <person name="Sims D."/>
            <person name="Brettin T."/>
            <person name="Bruce D."/>
            <person name="Han C."/>
            <person name="Schmutz J."/>
            <person name="Larimer F."/>
            <person name="Land M."/>
            <person name="Hauser L."/>
            <person name="Kyrpides N."/>
            <person name="Kim E."/>
            <person name="Magnuson T."/>
            <person name="Richardson P."/>
        </authorList>
    </citation>
    <scope>NUCLEOTIDE SEQUENCE [LARGE SCALE GENOMIC DNA]</scope>
    <source>
        <strain evidence="8 9">JF-5</strain>
    </source>
</reference>
<evidence type="ECO:0000256" key="4">
    <source>
        <dbReference type="ARBA" id="ARBA00022989"/>
    </source>
</evidence>
<dbReference type="STRING" id="349163.Acry_2016"/>
<dbReference type="RefSeq" id="WP_012039755.1">
    <property type="nucleotide sequence ID" value="NC_009484.1"/>
</dbReference>
<keyword evidence="3 6" id="KW-0812">Transmembrane</keyword>
<feature type="transmembrane region" description="Helical" evidence="6">
    <location>
        <begin position="277"/>
        <end position="301"/>
    </location>
</feature>
<evidence type="ECO:0000256" key="1">
    <source>
        <dbReference type="ARBA" id="ARBA00004651"/>
    </source>
</evidence>
<comment type="subcellular location">
    <subcellularLocation>
        <location evidence="1">Cell membrane</location>
        <topology evidence="1">Multi-pass membrane protein</topology>
    </subcellularLocation>
</comment>
<keyword evidence="9" id="KW-1185">Reference proteome</keyword>
<keyword evidence="2" id="KW-1003">Cell membrane</keyword>
<dbReference type="HOGENOM" id="CLU_056917_0_1_5"/>
<organism evidence="8 9">
    <name type="scientific">Acidiphilium cryptum (strain JF-5)</name>
    <dbReference type="NCBI Taxonomy" id="349163"/>
    <lineage>
        <taxon>Bacteria</taxon>
        <taxon>Pseudomonadati</taxon>
        <taxon>Pseudomonadota</taxon>
        <taxon>Alphaproteobacteria</taxon>
        <taxon>Acetobacterales</taxon>
        <taxon>Acidocellaceae</taxon>
        <taxon>Acidiphilium</taxon>
    </lineage>
</organism>
<evidence type="ECO:0000256" key="5">
    <source>
        <dbReference type="ARBA" id="ARBA00023136"/>
    </source>
</evidence>
<protein>
    <submittedName>
        <fullName evidence="8">Type II secretion system protein</fullName>
    </submittedName>
</protein>
<dbReference type="PANTHER" id="PTHR35007">
    <property type="entry name" value="INTEGRAL MEMBRANE PROTEIN-RELATED"/>
    <property type="match status" value="1"/>
</dbReference>
<sequence length="307" mass="32935">MRAAILWVPALFLLVSVTAVLMLRLVIVEEKLQRRIDRAAGTASGAAEKGGEAAQPIHVRIVMGLGLAVARSGLLSPRTLEELRHTLRMAGIRDKGALALFVGTKLLSLTGLSVLSLLMSRFLHMTAGHAVIAAVVGAIGGLLLPDIIIQQRRKRFIQKVEGGLADALDLMVICADAGLSLESALVRVAGELQLTHPAVAQEFTLTAQEMRIGGNIRDSLNALGVRTGLDSLKRLASTLIQTLQYGTPLTQALRTLSSELRQEQLTRFEERAARLPVLLTLPMIIFILPCVFLVVGGPAVLKLLASF</sequence>
<dbReference type="PANTHER" id="PTHR35007:SF2">
    <property type="entry name" value="PILUS ASSEMBLE PROTEIN"/>
    <property type="match status" value="1"/>
</dbReference>
<accession>A5G034</accession>
<evidence type="ECO:0000256" key="3">
    <source>
        <dbReference type="ARBA" id="ARBA00022692"/>
    </source>
</evidence>